<sequence>MFSWFYGVWKLENIFQRENVLLNTGTDISQLISLVSRSKDSLALKDLIPLRKVFGVDAISMLGNGYLYLL</sequence>
<proteinExistence type="predicted"/>
<evidence type="ECO:0000313" key="1">
    <source>
        <dbReference type="EMBL" id="KAK5785661.1"/>
    </source>
</evidence>
<evidence type="ECO:0000313" key="2">
    <source>
        <dbReference type="Proteomes" id="UP001358586"/>
    </source>
</evidence>
<organism evidence="1 2">
    <name type="scientific">Gossypium arboreum</name>
    <name type="common">Tree cotton</name>
    <name type="synonym">Gossypium nanking</name>
    <dbReference type="NCBI Taxonomy" id="29729"/>
    <lineage>
        <taxon>Eukaryota</taxon>
        <taxon>Viridiplantae</taxon>
        <taxon>Streptophyta</taxon>
        <taxon>Embryophyta</taxon>
        <taxon>Tracheophyta</taxon>
        <taxon>Spermatophyta</taxon>
        <taxon>Magnoliopsida</taxon>
        <taxon>eudicotyledons</taxon>
        <taxon>Gunneridae</taxon>
        <taxon>Pentapetalae</taxon>
        <taxon>rosids</taxon>
        <taxon>malvids</taxon>
        <taxon>Malvales</taxon>
        <taxon>Malvaceae</taxon>
        <taxon>Malvoideae</taxon>
        <taxon>Gossypium</taxon>
    </lineage>
</organism>
<keyword evidence="2" id="KW-1185">Reference proteome</keyword>
<accession>A0ABR0N5A2</accession>
<dbReference type="Proteomes" id="UP001358586">
    <property type="component" value="Chromosome 11"/>
</dbReference>
<gene>
    <name evidence="1" type="ORF">PVK06_040264</name>
</gene>
<reference evidence="1 2" key="1">
    <citation type="submission" date="2023-03" db="EMBL/GenBank/DDBJ databases">
        <title>WGS of Gossypium arboreum.</title>
        <authorList>
            <person name="Yu D."/>
        </authorList>
    </citation>
    <scope>NUCLEOTIDE SEQUENCE [LARGE SCALE GENOMIC DNA]</scope>
    <source>
        <tissue evidence="1">Leaf</tissue>
    </source>
</reference>
<protein>
    <submittedName>
        <fullName evidence="1">Uncharacterized protein</fullName>
    </submittedName>
</protein>
<dbReference type="EMBL" id="JARKNE010000011">
    <property type="protein sequence ID" value="KAK5785661.1"/>
    <property type="molecule type" value="Genomic_DNA"/>
</dbReference>
<comment type="caution">
    <text evidence="1">The sequence shown here is derived from an EMBL/GenBank/DDBJ whole genome shotgun (WGS) entry which is preliminary data.</text>
</comment>
<name>A0ABR0N5A2_GOSAR</name>